<keyword evidence="3" id="KW-0175">Coiled coil</keyword>
<dbReference type="AlphaFoldDB" id="A0A1K1P3A4"/>
<sequence length="467" mass="51962">MNSKRIFKITAIAGLAFLMQACFVAKTYERPEVQEAEGRYRTDELPQDSLSMADVSWEELFTDPYLQGYIRTGLENNLDVRIAIQQIVAAEAYMKQGKAGYLPTLSVGVDASRQFISKNSQFGGFFSGHIDQFQLTGNLSWEADIWGKIRSNRRAFLASYLQTVAAHQAVKTELIASIASTYYQLLALDEQLKITEETIANRASSLETTKALKEAGNVTEVGVKQTEAQLHTAEALLVDLKASIKIMENTMSILLAENPGPIERGSLEGQRIDTELKVGVPAQLLQNRPDVVAAEYGLVNAFELTNVARSNFYPSLTLTATGGFQSVEFDKWLDSGSLFATIAGGLVQPIFNRRQIKSEYEASKAMQESSLLEFKKTLLNAGKEVSDALYTYEAETEKIDIRKKELDAYSLATEYSEELLNNGMINYLEVLTAKEQMLNSELNYINSRYEQLNAVISLYKALGGGWK</sequence>
<reference evidence="4 5" key="1">
    <citation type="submission" date="2016-11" db="EMBL/GenBank/DDBJ databases">
        <authorList>
            <person name="Jaros S."/>
            <person name="Januszkiewicz K."/>
            <person name="Wedrychowicz H."/>
        </authorList>
    </citation>
    <scope>NUCLEOTIDE SEQUENCE [LARGE SCALE GENOMIC DNA]</scope>
    <source>
        <strain evidence="4 5">CGMCC 1.12145</strain>
    </source>
</reference>
<dbReference type="Gene3D" id="2.20.200.10">
    <property type="entry name" value="Outer membrane efflux proteins (OEP)"/>
    <property type="match status" value="1"/>
</dbReference>
<keyword evidence="2" id="KW-0472">Membrane</keyword>
<dbReference type="GO" id="GO:0015562">
    <property type="term" value="F:efflux transmembrane transporter activity"/>
    <property type="evidence" value="ECO:0007669"/>
    <property type="project" value="InterPro"/>
</dbReference>
<dbReference type="GO" id="GO:0005886">
    <property type="term" value="C:plasma membrane"/>
    <property type="evidence" value="ECO:0007669"/>
    <property type="project" value="UniProtKB-SubCell"/>
</dbReference>
<keyword evidence="2" id="KW-0732">Signal</keyword>
<dbReference type="Proteomes" id="UP000182248">
    <property type="component" value="Unassembled WGS sequence"/>
</dbReference>
<feature type="signal peptide" evidence="2">
    <location>
        <begin position="1"/>
        <end position="24"/>
    </location>
</feature>
<keyword evidence="2 4" id="KW-0449">Lipoprotein</keyword>
<dbReference type="SUPFAM" id="SSF56954">
    <property type="entry name" value="Outer membrane efflux proteins (OEP)"/>
    <property type="match status" value="1"/>
</dbReference>
<dbReference type="InterPro" id="IPR010131">
    <property type="entry name" value="MdtP/NodT-like"/>
</dbReference>
<organism evidence="4 5">
    <name type="scientific">Sinomicrobium oceani</name>
    <dbReference type="NCBI Taxonomy" id="1150368"/>
    <lineage>
        <taxon>Bacteria</taxon>
        <taxon>Pseudomonadati</taxon>
        <taxon>Bacteroidota</taxon>
        <taxon>Flavobacteriia</taxon>
        <taxon>Flavobacteriales</taxon>
        <taxon>Flavobacteriaceae</taxon>
        <taxon>Sinomicrobium</taxon>
    </lineage>
</organism>
<dbReference type="RefSeq" id="WP_072316767.1">
    <property type="nucleotide sequence ID" value="NZ_FPJE01000007.1"/>
</dbReference>
<evidence type="ECO:0000256" key="3">
    <source>
        <dbReference type="SAM" id="Coils"/>
    </source>
</evidence>
<dbReference type="Pfam" id="PF02321">
    <property type="entry name" value="OEP"/>
    <property type="match status" value="2"/>
</dbReference>
<dbReference type="InterPro" id="IPR003423">
    <property type="entry name" value="OMP_efflux"/>
</dbReference>
<accession>A0A1K1P3A4</accession>
<dbReference type="PANTHER" id="PTHR30203">
    <property type="entry name" value="OUTER MEMBRANE CATION EFFLUX PROTEIN"/>
    <property type="match status" value="1"/>
</dbReference>
<keyword evidence="2" id="KW-0812">Transmembrane</keyword>
<dbReference type="EMBL" id="FPJE01000007">
    <property type="protein sequence ID" value="SFW41134.1"/>
    <property type="molecule type" value="Genomic_DNA"/>
</dbReference>
<keyword evidence="2" id="KW-0564">Palmitate</keyword>
<dbReference type="STRING" id="1150368.SAMN02927921_01525"/>
<dbReference type="NCBIfam" id="TIGR01845">
    <property type="entry name" value="outer_NodT"/>
    <property type="match status" value="1"/>
</dbReference>
<feature type="chain" id="PRO_5011832536" evidence="2">
    <location>
        <begin position="25"/>
        <end position="467"/>
    </location>
</feature>
<keyword evidence="2" id="KW-1134">Transmembrane beta strand</keyword>
<keyword evidence="5" id="KW-1185">Reference proteome</keyword>
<comment type="similarity">
    <text evidence="1 2">Belongs to the outer membrane factor (OMF) (TC 1.B.17) family.</text>
</comment>
<comment type="subcellular location">
    <subcellularLocation>
        <location evidence="2">Cell membrane</location>
        <topology evidence="2">Lipid-anchor</topology>
    </subcellularLocation>
</comment>
<protein>
    <submittedName>
        <fullName evidence="4">Efflux transporter, outer membrane factor (OMF) lipoprotein, NodT family</fullName>
    </submittedName>
</protein>
<dbReference type="PANTHER" id="PTHR30203:SF33">
    <property type="entry name" value="BLR4455 PROTEIN"/>
    <property type="match status" value="1"/>
</dbReference>
<dbReference type="Gene3D" id="1.20.1600.10">
    <property type="entry name" value="Outer membrane efflux proteins (OEP)"/>
    <property type="match status" value="1"/>
</dbReference>
<dbReference type="OrthoDB" id="9770517at2"/>
<evidence type="ECO:0000313" key="4">
    <source>
        <dbReference type="EMBL" id="SFW41134.1"/>
    </source>
</evidence>
<name>A0A1K1P3A4_9FLAO</name>
<evidence type="ECO:0000313" key="5">
    <source>
        <dbReference type="Proteomes" id="UP000182248"/>
    </source>
</evidence>
<dbReference type="PROSITE" id="PS51257">
    <property type="entry name" value="PROKAR_LIPOPROTEIN"/>
    <property type="match status" value="1"/>
</dbReference>
<evidence type="ECO:0000256" key="2">
    <source>
        <dbReference type="RuleBase" id="RU362097"/>
    </source>
</evidence>
<proteinExistence type="inferred from homology"/>
<evidence type="ECO:0000256" key="1">
    <source>
        <dbReference type="ARBA" id="ARBA00007613"/>
    </source>
</evidence>
<feature type="coiled-coil region" evidence="3">
    <location>
        <begin position="223"/>
        <end position="250"/>
    </location>
</feature>
<gene>
    <name evidence="4" type="ORF">SAMN02927921_01525</name>
</gene>